<evidence type="ECO:0000259" key="11">
    <source>
        <dbReference type="PROSITE" id="PS50014"/>
    </source>
</evidence>
<dbReference type="Gene3D" id="1.20.920.10">
    <property type="entry name" value="Bromodomain-like"/>
    <property type="match status" value="1"/>
</dbReference>
<reference evidence="12" key="1">
    <citation type="submission" date="2021-01" db="EMBL/GenBank/DDBJ databases">
        <authorList>
            <person name="Corre E."/>
            <person name="Pelletier E."/>
            <person name="Niang G."/>
            <person name="Scheremetjew M."/>
            <person name="Finn R."/>
            <person name="Kale V."/>
            <person name="Holt S."/>
            <person name="Cochrane G."/>
            <person name="Meng A."/>
            <person name="Brown T."/>
            <person name="Cohen L."/>
        </authorList>
    </citation>
    <scope>NUCLEOTIDE SEQUENCE</scope>
    <source>
        <strain evidence="12">Clade-D-RCC2572</strain>
    </source>
</reference>
<dbReference type="InterPro" id="IPR036427">
    <property type="entry name" value="Bromodomain-like_sf"/>
</dbReference>
<name>A0A7S0KCW7_9CHLO</name>
<protein>
    <recommendedName>
        <fullName evidence="11">Bromo domain-containing protein</fullName>
    </recommendedName>
</protein>
<dbReference type="GO" id="GO:0004519">
    <property type="term" value="F:endonuclease activity"/>
    <property type="evidence" value="ECO:0007669"/>
    <property type="project" value="UniProtKB-KW"/>
</dbReference>
<dbReference type="GO" id="GO:0005634">
    <property type="term" value="C:nucleus"/>
    <property type="evidence" value="ECO:0007669"/>
    <property type="project" value="UniProtKB-SubCell"/>
</dbReference>
<feature type="compositionally biased region" description="Basic residues" evidence="10">
    <location>
        <begin position="464"/>
        <end position="474"/>
    </location>
</feature>
<evidence type="ECO:0000256" key="5">
    <source>
        <dbReference type="ARBA" id="ARBA00023054"/>
    </source>
</evidence>
<evidence type="ECO:0000256" key="3">
    <source>
        <dbReference type="ARBA" id="ARBA00022722"/>
    </source>
</evidence>
<gene>
    <name evidence="12" type="ORF">OMED0929_LOCUS1324</name>
</gene>
<dbReference type="InterPro" id="IPR001487">
    <property type="entry name" value="Bromodomain"/>
</dbReference>
<dbReference type="GO" id="GO:0031349">
    <property type="term" value="P:positive regulation of defense response"/>
    <property type="evidence" value="ECO:0007669"/>
    <property type="project" value="UniProtKB-ARBA"/>
</dbReference>
<evidence type="ECO:0000256" key="8">
    <source>
        <dbReference type="PROSITE-ProRule" id="PRU00035"/>
    </source>
</evidence>
<evidence type="ECO:0000256" key="7">
    <source>
        <dbReference type="ARBA" id="ARBA00023242"/>
    </source>
</evidence>
<keyword evidence="4" id="KW-0255">Endonuclease</keyword>
<keyword evidence="3" id="KW-0540">Nuclease</keyword>
<evidence type="ECO:0000256" key="2">
    <source>
        <dbReference type="ARBA" id="ARBA00007845"/>
    </source>
</evidence>
<dbReference type="Pfam" id="PF00439">
    <property type="entry name" value="Bromodomain"/>
    <property type="match status" value="1"/>
</dbReference>
<proteinExistence type="inferred from homology"/>
<comment type="subcellular location">
    <subcellularLocation>
        <location evidence="1">Nucleus</location>
    </subcellularLocation>
</comment>
<dbReference type="Gene3D" id="3.30.565.10">
    <property type="entry name" value="Histidine kinase-like ATPase, C-terminal domain"/>
    <property type="match status" value="1"/>
</dbReference>
<keyword evidence="4" id="KW-0378">Hydrolase</keyword>
<dbReference type="InterPro" id="IPR041006">
    <property type="entry name" value="Morc_S5"/>
</dbReference>
<dbReference type="PRINTS" id="PR00503">
    <property type="entry name" value="BROMODOMAIN"/>
</dbReference>
<comment type="similarity">
    <text evidence="2">Belongs to the MORC ATPase protein family.</text>
</comment>
<dbReference type="PANTHER" id="PTHR23336:SF50">
    <property type="entry name" value="PROTEIN MICRORCHIDIA 1-RELATED"/>
    <property type="match status" value="1"/>
</dbReference>
<dbReference type="PROSITE" id="PS50014">
    <property type="entry name" value="BROMODOMAIN_2"/>
    <property type="match status" value="1"/>
</dbReference>
<feature type="coiled-coil region" evidence="9">
    <location>
        <begin position="753"/>
        <end position="787"/>
    </location>
</feature>
<dbReference type="InterPro" id="IPR045261">
    <property type="entry name" value="MORC_ATPase"/>
</dbReference>
<feature type="compositionally biased region" description="Basic and acidic residues" evidence="10">
    <location>
        <begin position="649"/>
        <end position="664"/>
    </location>
</feature>
<dbReference type="SUPFAM" id="SSF55874">
    <property type="entry name" value="ATPase domain of HSP90 chaperone/DNA topoisomerase II/histidine kinase"/>
    <property type="match status" value="1"/>
</dbReference>
<accession>A0A7S0KCW7</accession>
<dbReference type="Pfam" id="PF13589">
    <property type="entry name" value="HATPase_c_3"/>
    <property type="match status" value="1"/>
</dbReference>
<organism evidence="12">
    <name type="scientific">Ostreococcus mediterraneus</name>
    <dbReference type="NCBI Taxonomy" id="1486918"/>
    <lineage>
        <taxon>Eukaryota</taxon>
        <taxon>Viridiplantae</taxon>
        <taxon>Chlorophyta</taxon>
        <taxon>Mamiellophyceae</taxon>
        <taxon>Mamiellales</taxon>
        <taxon>Bathycoccaceae</taxon>
        <taxon>Ostreococcus</taxon>
    </lineage>
</organism>
<dbReference type="EMBL" id="HBEW01001559">
    <property type="protein sequence ID" value="CAD8577678.1"/>
    <property type="molecule type" value="Transcribed_RNA"/>
</dbReference>
<keyword evidence="6 8" id="KW-0103">Bromodomain</keyword>
<evidence type="ECO:0000256" key="10">
    <source>
        <dbReference type="SAM" id="MobiDB-lite"/>
    </source>
</evidence>
<dbReference type="InterPro" id="IPR036890">
    <property type="entry name" value="HATPase_C_sf"/>
</dbReference>
<feature type="compositionally biased region" description="Basic and acidic residues" evidence="10">
    <location>
        <begin position="475"/>
        <end position="486"/>
    </location>
</feature>
<feature type="region of interest" description="Disordered" evidence="10">
    <location>
        <begin position="723"/>
        <end position="748"/>
    </location>
</feature>
<evidence type="ECO:0000256" key="9">
    <source>
        <dbReference type="SAM" id="Coils"/>
    </source>
</evidence>
<evidence type="ECO:0000256" key="4">
    <source>
        <dbReference type="ARBA" id="ARBA00022759"/>
    </source>
</evidence>
<sequence>MRRKQRPFKTDFATAGDAEAAFETVDVDAYDAPVVPSPVIHVTSVTDRVMEHSKSHPRMLKSNATSHVWAFGAIAELLDNAQDEECGASEVHVDVFEASRNGMMCLSVQDDGIGMDRNRLLCMLSFGFSSKEYSAGNVGRFGIGFKSGSMRLAKDALILTKRDGYAHAALLSQSFLDEIEADDILIPMFSWKIEQGAEGKPCYVADAPSNALKWQENMRAIEVHTFVRSEMELLQEVSKIRGSHGTRIVLFNLRADELDFTGFKNDIRIAGMSAEDADDIEGAAGNKRRAATGGPVFQQTREGQLASTDVSEDYSLRSYMEILYLRPRCKFTLRGTPIKSRDPIAHLKQDYYVFPEYRPRGARGGIILHMGYAEEPSKLCGFHIYNKNRLIKMYQRFGAQLQANTMMKDMLGVVEADALEPTHNKQAFKEADISYMKFKRHLTQSMNDYYFGIQKVRQAGKGCAGKRKYPRIKRRSENVQKATRESDSDESDDQHMEVLPRRNAPTRYRGQNGGSRAMGVPPVSGILPTNTSRRIKSIHRSLMVHKSAFVFLSPVDPVYLEIPDYFDVIKNPMDLGTIQARLDKDHYVDEDPDAYAADIRLVFANAMTYNKEGDVVYKMARTMSKFFEKEWETRMYVNSFSSSDEEENESLKNARDVRNRDQSRKSKRRATGPKLHDRDAEANASLITPENVPHPLKCVLDEAFFKVVEETIRKLENDLREERAKNAMSAPRHTTDASTPSTASQETHHSRMFNALVAENGDLKEQVEKLERQLSLSRANQKELESAKHRLETAMQSQWKRYSEMKVELTEANATVTALRNALPQRISAAPSDV</sequence>
<feature type="domain" description="Bromo" evidence="11">
    <location>
        <begin position="543"/>
        <end position="617"/>
    </location>
</feature>
<keyword evidence="5 9" id="KW-0175">Coiled coil</keyword>
<dbReference type="PANTHER" id="PTHR23336">
    <property type="entry name" value="ZINC FINGER CW-TYPE COILED-COIL DOMAIN PROTEIN 3"/>
    <property type="match status" value="1"/>
</dbReference>
<dbReference type="SUPFAM" id="SSF47370">
    <property type="entry name" value="Bromodomain"/>
    <property type="match status" value="1"/>
</dbReference>
<dbReference type="Pfam" id="PF17942">
    <property type="entry name" value="Morc6_S5"/>
    <property type="match status" value="1"/>
</dbReference>
<keyword evidence="7" id="KW-0539">Nucleus</keyword>
<dbReference type="AlphaFoldDB" id="A0A7S0KCW7"/>
<feature type="region of interest" description="Disordered" evidence="10">
    <location>
        <begin position="464"/>
        <end position="525"/>
    </location>
</feature>
<dbReference type="GO" id="GO:0016887">
    <property type="term" value="F:ATP hydrolysis activity"/>
    <property type="evidence" value="ECO:0007669"/>
    <property type="project" value="InterPro"/>
</dbReference>
<evidence type="ECO:0000256" key="1">
    <source>
        <dbReference type="ARBA" id="ARBA00004123"/>
    </source>
</evidence>
<feature type="region of interest" description="Disordered" evidence="10">
    <location>
        <begin position="642"/>
        <end position="688"/>
    </location>
</feature>
<feature type="compositionally biased region" description="Polar residues" evidence="10">
    <location>
        <begin position="736"/>
        <end position="745"/>
    </location>
</feature>
<evidence type="ECO:0000256" key="6">
    <source>
        <dbReference type="ARBA" id="ARBA00023117"/>
    </source>
</evidence>
<dbReference type="SMART" id="SM00297">
    <property type="entry name" value="BROMO"/>
    <property type="match status" value="1"/>
</dbReference>
<evidence type="ECO:0000313" key="12">
    <source>
        <dbReference type="EMBL" id="CAD8577678.1"/>
    </source>
</evidence>